<dbReference type="PRINTS" id="PR00019">
    <property type="entry name" value="LEURICHRPT"/>
</dbReference>
<dbReference type="SMART" id="SM00369">
    <property type="entry name" value="LRR_TYP"/>
    <property type="match status" value="5"/>
</dbReference>
<dbReference type="Gene3D" id="3.80.10.10">
    <property type="entry name" value="Ribonuclease Inhibitor"/>
    <property type="match status" value="3"/>
</dbReference>
<evidence type="ECO:0000256" key="6">
    <source>
        <dbReference type="ARBA" id="ARBA00022729"/>
    </source>
</evidence>
<dbReference type="InterPro" id="IPR055414">
    <property type="entry name" value="LRR_R13L4/SHOC2-like"/>
</dbReference>
<sequence length="641" mass="71886">MWGCNFSGFIPSTLGNLTRLNFLDLSYNTYEGRIPSSFGNLIQLSFLFLTKNKFTGPIPFEFANLTKLTALSLGGNEFAGQIPSSIFNHTNLEFLGLSSNYFSGTVEFDKFTELKKLTTLYLSGNQLSLIESETSANRTIPKFVTLGLSSCNLSKFPNFLANQDKLELLELQGNNIHGQVPEWVWNMSLGQHPILLPWTNLAILDLTSNNIQGSLPIPSSSTEQYLASHNSFNGKISELICNLSSLQVLELSENSLSGPLPQCLHNFGDSLVVLNIRRNKFEGSVPQTWANGSKLMIINFSQNKFQGWLPRSLVKCVMLKALDLSNNQFNDTFPSWLGNLPNLKILILRSNKFYGPIKIHSANYEFPEFPNLQIVDLSYNSFTGMLPIELIQNSNSSRFDRAYHLPYIQVNSSFVANFSYQSFKFGYENSFSMTMTNKGVVTIYRKVQEIFTALDFSSNRFAGDIPESIGNIKGLHLLNLSNNILTGRIPPTLRNLTELESLDLSQNKLVGEIPRQLTQLTFLESFDVSHNDLEGLIPQGKQFNTFENSSFEGNSKLCGKPLSKKCKYYEVLPPLPSTSEKSQDSGSPLQFGWRIVMVGYGFGLLVGVTIGHIVIARNHDWLMKTFRVRQPVPGRKGQKLI</sequence>
<protein>
    <submittedName>
        <fullName evidence="14">Receptor like protein 27</fullName>
    </submittedName>
</protein>
<evidence type="ECO:0000256" key="8">
    <source>
        <dbReference type="ARBA" id="ARBA00022989"/>
    </source>
</evidence>
<keyword evidence="11" id="KW-0325">Glycoprotein</keyword>
<reference evidence="14 15" key="1">
    <citation type="journal article" date="2018" name="Sci. Data">
        <title>The draft genome sequence of cork oak.</title>
        <authorList>
            <person name="Ramos A.M."/>
            <person name="Usie A."/>
            <person name="Barbosa P."/>
            <person name="Barros P.M."/>
            <person name="Capote T."/>
            <person name="Chaves I."/>
            <person name="Simoes F."/>
            <person name="Abreu I."/>
            <person name="Carrasquinho I."/>
            <person name="Faro C."/>
            <person name="Guimaraes J.B."/>
            <person name="Mendonca D."/>
            <person name="Nobrega F."/>
            <person name="Rodrigues L."/>
            <person name="Saibo N.J.M."/>
            <person name="Varela M.C."/>
            <person name="Egas C."/>
            <person name="Matos J."/>
            <person name="Miguel C.M."/>
            <person name="Oliveira M.M."/>
            <person name="Ricardo C.P."/>
            <person name="Goncalves S."/>
        </authorList>
    </citation>
    <scope>NUCLEOTIDE SEQUENCE [LARGE SCALE GENOMIC DNA]</scope>
    <source>
        <strain evidence="15">cv. HL8</strain>
    </source>
</reference>
<dbReference type="Pfam" id="PF13855">
    <property type="entry name" value="LRR_8"/>
    <property type="match status" value="1"/>
</dbReference>
<evidence type="ECO:0000313" key="15">
    <source>
        <dbReference type="Proteomes" id="UP000237347"/>
    </source>
</evidence>
<evidence type="ECO:0000256" key="12">
    <source>
        <dbReference type="SAM" id="Phobius"/>
    </source>
</evidence>
<keyword evidence="3" id="KW-1003">Cell membrane</keyword>
<dbReference type="Pfam" id="PF23598">
    <property type="entry name" value="LRR_14"/>
    <property type="match status" value="1"/>
</dbReference>
<dbReference type="GO" id="GO:0005886">
    <property type="term" value="C:plasma membrane"/>
    <property type="evidence" value="ECO:0007669"/>
    <property type="project" value="UniProtKB-SubCell"/>
</dbReference>
<dbReference type="AlphaFoldDB" id="A0AAW0KJW2"/>
<keyword evidence="8 12" id="KW-1133">Transmembrane helix</keyword>
<evidence type="ECO:0000256" key="5">
    <source>
        <dbReference type="ARBA" id="ARBA00022692"/>
    </source>
</evidence>
<evidence type="ECO:0000259" key="13">
    <source>
        <dbReference type="Pfam" id="PF23598"/>
    </source>
</evidence>
<evidence type="ECO:0000313" key="14">
    <source>
        <dbReference type="EMBL" id="KAK7839642.1"/>
    </source>
</evidence>
<dbReference type="InterPro" id="IPR001611">
    <property type="entry name" value="Leu-rich_rpt"/>
</dbReference>
<evidence type="ECO:0000256" key="7">
    <source>
        <dbReference type="ARBA" id="ARBA00022737"/>
    </source>
</evidence>
<keyword evidence="9 12" id="KW-0472">Membrane</keyword>
<comment type="similarity">
    <text evidence="2">Belongs to the RLP family.</text>
</comment>
<name>A0AAW0KJW2_QUESU</name>
<dbReference type="SUPFAM" id="SSF52058">
    <property type="entry name" value="L domain-like"/>
    <property type="match status" value="2"/>
</dbReference>
<keyword evidence="4" id="KW-0433">Leucine-rich repeat</keyword>
<keyword evidence="5 12" id="KW-0812">Transmembrane</keyword>
<keyword evidence="10 14" id="KW-0675">Receptor</keyword>
<evidence type="ECO:0000256" key="1">
    <source>
        <dbReference type="ARBA" id="ARBA00004251"/>
    </source>
</evidence>
<dbReference type="PROSITE" id="PS51450">
    <property type="entry name" value="LRR"/>
    <property type="match status" value="1"/>
</dbReference>
<evidence type="ECO:0000256" key="3">
    <source>
        <dbReference type="ARBA" id="ARBA00022475"/>
    </source>
</evidence>
<organism evidence="14 15">
    <name type="scientific">Quercus suber</name>
    <name type="common">Cork oak</name>
    <dbReference type="NCBI Taxonomy" id="58331"/>
    <lineage>
        <taxon>Eukaryota</taxon>
        <taxon>Viridiplantae</taxon>
        <taxon>Streptophyta</taxon>
        <taxon>Embryophyta</taxon>
        <taxon>Tracheophyta</taxon>
        <taxon>Spermatophyta</taxon>
        <taxon>Magnoliopsida</taxon>
        <taxon>eudicotyledons</taxon>
        <taxon>Gunneridae</taxon>
        <taxon>Pentapetalae</taxon>
        <taxon>rosids</taxon>
        <taxon>fabids</taxon>
        <taxon>Fagales</taxon>
        <taxon>Fagaceae</taxon>
        <taxon>Quercus</taxon>
    </lineage>
</organism>
<evidence type="ECO:0000256" key="10">
    <source>
        <dbReference type="ARBA" id="ARBA00023170"/>
    </source>
</evidence>
<proteinExistence type="inferred from homology"/>
<dbReference type="FunFam" id="3.80.10.10:FF:000095">
    <property type="entry name" value="LRR receptor-like serine/threonine-protein kinase GSO1"/>
    <property type="match status" value="1"/>
</dbReference>
<dbReference type="FunFam" id="3.80.10.10:FF:000383">
    <property type="entry name" value="Leucine-rich repeat receptor protein kinase EMS1"/>
    <property type="match status" value="2"/>
</dbReference>
<comment type="subcellular location">
    <subcellularLocation>
        <location evidence="1">Cell membrane</location>
        <topology evidence="1">Single-pass type I membrane protein</topology>
    </subcellularLocation>
</comment>
<evidence type="ECO:0000256" key="2">
    <source>
        <dbReference type="ARBA" id="ARBA00009592"/>
    </source>
</evidence>
<feature type="transmembrane region" description="Helical" evidence="12">
    <location>
        <begin position="591"/>
        <end position="615"/>
    </location>
</feature>
<dbReference type="Pfam" id="PF00560">
    <property type="entry name" value="LRR_1"/>
    <property type="match status" value="5"/>
</dbReference>
<comment type="caution">
    <text evidence="14">The sequence shown here is derived from an EMBL/GenBank/DDBJ whole genome shotgun (WGS) entry which is preliminary data.</text>
</comment>
<feature type="domain" description="Disease resistance R13L4/SHOC-2-like LRR" evidence="13">
    <location>
        <begin position="12"/>
        <end position="189"/>
    </location>
</feature>
<dbReference type="EMBL" id="PKMF04000279">
    <property type="protein sequence ID" value="KAK7839642.1"/>
    <property type="molecule type" value="Genomic_DNA"/>
</dbReference>
<gene>
    <name evidence="14" type="primary">RLP27_3</name>
    <name evidence="14" type="ORF">CFP56_017751</name>
</gene>
<evidence type="ECO:0000256" key="11">
    <source>
        <dbReference type="ARBA" id="ARBA00023180"/>
    </source>
</evidence>
<dbReference type="InterPro" id="IPR003591">
    <property type="entry name" value="Leu-rich_rpt_typical-subtyp"/>
</dbReference>
<keyword evidence="6" id="KW-0732">Signal</keyword>
<dbReference type="Proteomes" id="UP000237347">
    <property type="component" value="Unassembled WGS sequence"/>
</dbReference>
<evidence type="ECO:0000256" key="9">
    <source>
        <dbReference type="ARBA" id="ARBA00023136"/>
    </source>
</evidence>
<dbReference type="InterPro" id="IPR032675">
    <property type="entry name" value="LRR_dom_sf"/>
</dbReference>
<accession>A0AAW0KJW2</accession>
<dbReference type="PANTHER" id="PTHR48052">
    <property type="entry name" value="UNNAMED PRODUCT"/>
    <property type="match status" value="1"/>
</dbReference>
<keyword evidence="7" id="KW-0677">Repeat</keyword>
<dbReference type="PANTHER" id="PTHR48052:SF8">
    <property type="entry name" value="LRR RECEPTOR-LIKE SERINE_THREONINE-PROTEIN KINASE FLS2"/>
    <property type="match status" value="1"/>
</dbReference>
<keyword evidence="15" id="KW-1185">Reference proteome</keyword>
<evidence type="ECO:0000256" key="4">
    <source>
        <dbReference type="ARBA" id="ARBA00022614"/>
    </source>
</evidence>